<feature type="non-terminal residue" evidence="8">
    <location>
        <position position="1"/>
    </location>
</feature>
<dbReference type="PROSITE" id="PS50089">
    <property type="entry name" value="ZF_RING_2"/>
    <property type="match status" value="1"/>
</dbReference>
<evidence type="ECO:0000256" key="3">
    <source>
        <dbReference type="ARBA" id="ARBA00022833"/>
    </source>
</evidence>
<evidence type="ECO:0000259" key="5">
    <source>
        <dbReference type="PROSITE" id="PS50089"/>
    </source>
</evidence>
<keyword evidence="1" id="KW-0479">Metal-binding</keyword>
<dbReference type="PROSITE" id="PS51266">
    <property type="entry name" value="ZF_CHY"/>
    <property type="match status" value="1"/>
</dbReference>
<name>A0A146KI53_9EUKA</name>
<dbReference type="SUPFAM" id="SSF57850">
    <property type="entry name" value="RING/U-box"/>
    <property type="match status" value="1"/>
</dbReference>
<feature type="domain" description="RING-type" evidence="5">
    <location>
        <begin position="252"/>
        <end position="293"/>
    </location>
</feature>
<dbReference type="InterPro" id="IPR037274">
    <property type="entry name" value="Znf_CHY_sf"/>
</dbReference>
<evidence type="ECO:0000256" key="1">
    <source>
        <dbReference type="ARBA" id="ARBA00022723"/>
    </source>
</evidence>
<dbReference type="EMBL" id="GDID01000284">
    <property type="protein sequence ID" value="JAP96322.1"/>
    <property type="molecule type" value="Transcribed_RNA"/>
</dbReference>
<dbReference type="InterPro" id="IPR013083">
    <property type="entry name" value="Znf_RING/FYVE/PHD"/>
</dbReference>
<feature type="domain" description="CTCHY-type" evidence="7">
    <location>
        <begin position="188"/>
        <end position="254"/>
    </location>
</feature>
<evidence type="ECO:0000259" key="7">
    <source>
        <dbReference type="PROSITE" id="PS51270"/>
    </source>
</evidence>
<evidence type="ECO:0000259" key="6">
    <source>
        <dbReference type="PROSITE" id="PS51266"/>
    </source>
</evidence>
<dbReference type="SUPFAM" id="SSF161245">
    <property type="entry name" value="Zinc hairpin stack"/>
    <property type="match status" value="1"/>
</dbReference>
<dbReference type="InterPro" id="IPR017921">
    <property type="entry name" value="Znf_CTCHY"/>
</dbReference>
<dbReference type="Pfam" id="PF05495">
    <property type="entry name" value="zf-CHY"/>
    <property type="match status" value="1"/>
</dbReference>
<evidence type="ECO:0000313" key="8">
    <source>
        <dbReference type="EMBL" id="JAP96322.1"/>
    </source>
</evidence>
<proteinExistence type="predicted"/>
<dbReference type="GO" id="GO:0006511">
    <property type="term" value="P:ubiquitin-dependent protein catabolic process"/>
    <property type="evidence" value="ECO:0007669"/>
    <property type="project" value="TreeGrafter"/>
</dbReference>
<dbReference type="PROSITE" id="PS51270">
    <property type="entry name" value="ZF_CTCHY"/>
    <property type="match status" value="1"/>
</dbReference>
<dbReference type="SUPFAM" id="SSF161219">
    <property type="entry name" value="CHY zinc finger-like"/>
    <property type="match status" value="1"/>
</dbReference>
<dbReference type="Gene3D" id="3.30.40.10">
    <property type="entry name" value="Zinc/RING finger domain, C3HC4 (zinc finger)"/>
    <property type="match status" value="1"/>
</dbReference>
<dbReference type="GO" id="GO:0005634">
    <property type="term" value="C:nucleus"/>
    <property type="evidence" value="ECO:0007669"/>
    <property type="project" value="TreeGrafter"/>
</dbReference>
<dbReference type="PANTHER" id="PTHR21319:SF53">
    <property type="entry name" value="RING FINGER AND CHY ZINC FINGER DOMAIN-CONTAINING PROTEIN 1"/>
    <property type="match status" value="1"/>
</dbReference>
<reference evidence="8" key="1">
    <citation type="submission" date="2015-07" db="EMBL/GenBank/DDBJ databases">
        <title>Adaptation to a free-living lifestyle via gene acquisitions in the diplomonad Trepomonas sp. PC1.</title>
        <authorList>
            <person name="Xu F."/>
            <person name="Jerlstrom-Hultqvist J."/>
            <person name="Kolisko M."/>
            <person name="Simpson A.G.B."/>
            <person name="Roger A.J."/>
            <person name="Svard S.G."/>
            <person name="Andersson J.O."/>
        </authorList>
    </citation>
    <scope>NUCLEOTIDE SEQUENCE</scope>
    <source>
        <strain evidence="8">PC1</strain>
    </source>
</reference>
<evidence type="ECO:0000256" key="4">
    <source>
        <dbReference type="PROSITE-ProRule" id="PRU00601"/>
    </source>
</evidence>
<sequence>VAVIFTLEPIDSVLDPAKCALNNEVMVAVIFTLDGENDDRFDRQKWKVVKKFQKQVIHSIHKEQQYKDALKVFRVCDKAYFETNKSLPVLQISINYTQQYGFEWFTNLKQNEQIFMGFELVNSIGCEHYVSGCTLFCPTCDRYFGCRKCHDDQVNAHKLERTENLVRCSFCGQRQEISLQCVNCNEVMGNKTCKVCNYVIFASNDAQPSYHCEKCNQCCIGMEQFTKHCDKCNQCVNLAKFDKHICQKFTNCSVCNNSLDEHIWFNLKCGHPIHQSCYNEQLQKKKFKCCMCKKFIPTGEDLLYFQKRIKQIFNNNFILPKYQHQIIRVHCDECQNEFPQQYNTSHLYFCTFCNSFNATELNQPVDISEFQEYLENENPEFQPLQPTLPEIAKYLSKFSKNVDEMMVKMMGLMKEVSEEDSIGIFCLFVNRHELHSEEDIINKFKQFVGK</sequence>
<protein>
    <submittedName>
        <fullName evidence="8">CHY zinc finger-containing protein</fullName>
    </submittedName>
</protein>
<dbReference type="InterPro" id="IPR008913">
    <property type="entry name" value="Znf_CHY"/>
</dbReference>
<feature type="domain" description="CHY-type" evidence="6">
    <location>
        <begin position="119"/>
        <end position="186"/>
    </location>
</feature>
<dbReference type="GO" id="GO:0008270">
    <property type="term" value="F:zinc ion binding"/>
    <property type="evidence" value="ECO:0007669"/>
    <property type="project" value="UniProtKB-KW"/>
</dbReference>
<gene>
    <name evidence="8" type="ORF">TPC1_10379</name>
</gene>
<keyword evidence="2 4" id="KW-0863">Zinc-finger</keyword>
<accession>A0A146KI53</accession>
<dbReference type="InterPro" id="IPR001841">
    <property type="entry name" value="Znf_RING"/>
</dbReference>
<keyword evidence="3" id="KW-0862">Zinc</keyword>
<dbReference type="PANTHER" id="PTHR21319">
    <property type="entry name" value="RING FINGER AND CHY ZINC FINGER DOMAIN-CONTAINING PROTEIN 1"/>
    <property type="match status" value="1"/>
</dbReference>
<organism evidence="8">
    <name type="scientific">Trepomonas sp. PC1</name>
    <dbReference type="NCBI Taxonomy" id="1076344"/>
    <lineage>
        <taxon>Eukaryota</taxon>
        <taxon>Metamonada</taxon>
        <taxon>Diplomonadida</taxon>
        <taxon>Hexamitidae</taxon>
        <taxon>Hexamitinae</taxon>
        <taxon>Trepomonas</taxon>
    </lineage>
</organism>
<evidence type="ECO:0000256" key="2">
    <source>
        <dbReference type="ARBA" id="ARBA00022771"/>
    </source>
</evidence>
<dbReference type="AlphaFoldDB" id="A0A146KI53"/>
<dbReference type="GO" id="GO:0061630">
    <property type="term" value="F:ubiquitin protein ligase activity"/>
    <property type="evidence" value="ECO:0007669"/>
    <property type="project" value="TreeGrafter"/>
</dbReference>
<dbReference type="GO" id="GO:0016567">
    <property type="term" value="P:protein ubiquitination"/>
    <property type="evidence" value="ECO:0007669"/>
    <property type="project" value="TreeGrafter"/>
</dbReference>
<dbReference type="InterPro" id="IPR037275">
    <property type="entry name" value="Znf_CTCHY_sf"/>
</dbReference>